<dbReference type="InterPro" id="IPR003718">
    <property type="entry name" value="OsmC/Ohr_fam"/>
</dbReference>
<dbReference type="SUPFAM" id="SSF53474">
    <property type="entry name" value="alpha/beta-Hydrolases"/>
    <property type="match status" value="1"/>
</dbReference>
<keyword evidence="3" id="KW-1185">Reference proteome</keyword>
<dbReference type="Pfam" id="PF12146">
    <property type="entry name" value="Hydrolase_4"/>
    <property type="match status" value="1"/>
</dbReference>
<dbReference type="InterPro" id="IPR029058">
    <property type="entry name" value="AB_hydrolase_fold"/>
</dbReference>
<dbReference type="RefSeq" id="WP_338397034.1">
    <property type="nucleotide sequence ID" value="NZ_AP025292.1"/>
</dbReference>
<evidence type="ECO:0000313" key="2">
    <source>
        <dbReference type="EMBL" id="BDC99838.1"/>
    </source>
</evidence>
<dbReference type="EMBL" id="AP025292">
    <property type="protein sequence ID" value="BDC99838.1"/>
    <property type="molecule type" value="Genomic_DNA"/>
</dbReference>
<accession>A0ABM7VFV9</accession>
<dbReference type="SUPFAM" id="SSF82784">
    <property type="entry name" value="OsmC-like"/>
    <property type="match status" value="1"/>
</dbReference>
<dbReference type="InterPro" id="IPR036102">
    <property type="entry name" value="OsmC/Ohrsf"/>
</dbReference>
<dbReference type="Gene3D" id="3.30.300.20">
    <property type="match status" value="1"/>
</dbReference>
<evidence type="ECO:0000259" key="1">
    <source>
        <dbReference type="Pfam" id="PF12146"/>
    </source>
</evidence>
<dbReference type="PANTHER" id="PTHR39624:SF2">
    <property type="entry name" value="OSMC-LIKE PROTEIN"/>
    <property type="match status" value="1"/>
</dbReference>
<protein>
    <submittedName>
        <fullName evidence="2">Osmotically inducible protein C</fullName>
    </submittedName>
</protein>
<dbReference type="Gene3D" id="3.40.50.1820">
    <property type="entry name" value="alpha/beta hydrolase"/>
    <property type="match status" value="1"/>
</dbReference>
<dbReference type="Proteomes" id="UP001354989">
    <property type="component" value="Chromosome"/>
</dbReference>
<name>A0ABM7VFV9_9BACT</name>
<gene>
    <name evidence="2" type="ORF">PEPS_21190</name>
</gene>
<feature type="domain" description="Serine aminopeptidase S33" evidence="1">
    <location>
        <begin position="48"/>
        <end position="133"/>
    </location>
</feature>
<proteinExistence type="predicted"/>
<dbReference type="InterPro" id="IPR015946">
    <property type="entry name" value="KH_dom-like_a/b"/>
</dbReference>
<evidence type="ECO:0000313" key="3">
    <source>
        <dbReference type="Proteomes" id="UP001354989"/>
    </source>
</evidence>
<organism evidence="2 3">
    <name type="scientific">Persicobacter psychrovividus</name>
    <dbReference type="NCBI Taxonomy" id="387638"/>
    <lineage>
        <taxon>Bacteria</taxon>
        <taxon>Pseudomonadati</taxon>
        <taxon>Bacteroidota</taxon>
        <taxon>Cytophagia</taxon>
        <taxon>Cytophagales</taxon>
        <taxon>Persicobacteraceae</taxon>
        <taxon>Persicobacter</taxon>
    </lineage>
</organism>
<reference evidence="2 3" key="1">
    <citation type="submission" date="2021-12" db="EMBL/GenBank/DDBJ databases">
        <title>Genome sequencing of bacteria with rrn-lacking chromosome and rrn-plasmid.</title>
        <authorList>
            <person name="Anda M."/>
            <person name="Iwasaki W."/>
        </authorList>
    </citation>
    <scope>NUCLEOTIDE SEQUENCE [LARGE SCALE GENOMIC DNA]</scope>
    <source>
        <strain evidence="2 3">NBRC 101262</strain>
    </source>
</reference>
<dbReference type="PANTHER" id="PTHR39624">
    <property type="entry name" value="PROTEIN INVOLVED IN RIMO-MEDIATED BETA-METHYLTHIOLATION OF RIBOSOMAL PROTEIN S12 YCAO"/>
    <property type="match status" value="1"/>
</dbReference>
<dbReference type="Pfam" id="PF02566">
    <property type="entry name" value="OsmC"/>
    <property type="match status" value="1"/>
</dbReference>
<sequence length="403" mass="43499">MKSQKIEFDNKDGATLAAVLDLPTGKQAAAFALFAHCFTCSKNLKPIQVITEQLTALGFGVLRFDFTGLGQSEGDFSETNFSSNVADLLAASDYLDQHYQAPVLLVGHSLGGTASLMAATQLESVKAIATIGAPATPDHVAALISEGDQQKLQAQGVAKVSIGGRPFLLKEQFLEDINTFKLHDQLANMRGKKALILHAPQDNIVGIDEAQKIYEVLHHPKSFISLDGADHLLTAPQHAGFAGKMIGAWASDLLPEKDMPTAPAGETVVSIGTTKYKSKVATAGMQFIADEPESVGGGGLGPSPYDLLNAALGTCTAMTLRMYADRKELPLEGVKVFVQHEKRRMVTEQGEEEKVDVFERKLEISGPSLTPQQRARMVEIADKCPVHKTLHHKVVVYTELKEE</sequence>
<dbReference type="InterPro" id="IPR022742">
    <property type="entry name" value="Hydrolase_4"/>
</dbReference>